<sequence length="255" mass="27223">MFIGIDIGSTTAKIVLMDQNKNIIDKLIANVGYSSKQVATNIYKEILSRNNISESHIKNIVSCGYGRESIDFARKTASEIICHAKGVKFLIYDVSTLIDIGGQDSKVIILNESGNVVNFVMNDKCAAGTGRFLDVMAKALETDINEFGNLALKATSPSKISSICTVFAESEVISLVAKGEDRNNIIAGLCQSIASRISSMYKRAGGKPKVILTGGVAKNIGLLKALEKILDTPIATHELSSFTGAIGACLIGMQN</sequence>
<reference evidence="8" key="1">
    <citation type="submission" date="2016-10" db="EMBL/GenBank/DDBJ databases">
        <authorList>
            <person name="Varghese N."/>
            <person name="Submissions S."/>
        </authorList>
    </citation>
    <scope>NUCLEOTIDE SEQUENCE [LARGE SCALE GENOMIC DNA]</scope>
    <source>
        <strain evidence="8">DSM 8415</strain>
    </source>
</reference>
<dbReference type="InterPro" id="IPR051805">
    <property type="entry name" value="Dehydratase_Activator_Redct"/>
</dbReference>
<dbReference type="NCBIfam" id="TIGR00241">
    <property type="entry name" value="CoA_E_activ"/>
    <property type="match status" value="1"/>
</dbReference>
<comment type="cofactor">
    <cofactor evidence="1">
        <name>[4Fe-4S] cluster</name>
        <dbReference type="ChEBI" id="CHEBI:49883"/>
    </cofactor>
</comment>
<dbReference type="CDD" id="cd24036">
    <property type="entry name" value="ASKHA_NBD_BcrAD_BadFG_HgdC_HadI"/>
    <property type="match status" value="1"/>
</dbReference>
<dbReference type="PANTHER" id="PTHR32329">
    <property type="entry name" value="BIFUNCTIONAL PROTEIN [INCLUDES 2-HYDROXYACYL-COA DEHYDRATASE (N-TER) AND ITS ACTIVATOR DOMAIN (C_TERM)-RELATED"/>
    <property type="match status" value="1"/>
</dbReference>
<comment type="subunit">
    <text evidence="2">Homodimer.</text>
</comment>
<dbReference type="InterPro" id="IPR043129">
    <property type="entry name" value="ATPase_NBD"/>
</dbReference>
<accession>A0A1G6LL26</accession>
<dbReference type="GO" id="GO:0046872">
    <property type="term" value="F:metal ion binding"/>
    <property type="evidence" value="ECO:0007669"/>
    <property type="project" value="UniProtKB-KW"/>
</dbReference>
<evidence type="ECO:0000256" key="2">
    <source>
        <dbReference type="ARBA" id="ARBA00011738"/>
    </source>
</evidence>
<protein>
    <submittedName>
        <fullName evidence="7">CoA-substrate-specific enzyme activase, putative</fullName>
    </submittedName>
</protein>
<dbReference type="InterPro" id="IPR002731">
    <property type="entry name" value="ATPase_BadF"/>
</dbReference>
<evidence type="ECO:0000256" key="4">
    <source>
        <dbReference type="ARBA" id="ARBA00023004"/>
    </source>
</evidence>
<keyword evidence="3" id="KW-0479">Metal-binding</keyword>
<dbReference type="RefSeq" id="WP_092128384.1">
    <property type="nucleotide sequence ID" value="NZ_FMYU01000005.1"/>
</dbReference>
<dbReference type="OrthoDB" id="9177882at2"/>
<dbReference type="Gene3D" id="3.30.420.40">
    <property type="match status" value="2"/>
</dbReference>
<dbReference type="EMBL" id="FMYU01000005">
    <property type="protein sequence ID" value="SDC43814.1"/>
    <property type="molecule type" value="Genomic_DNA"/>
</dbReference>
<dbReference type="GO" id="GO:0051536">
    <property type="term" value="F:iron-sulfur cluster binding"/>
    <property type="evidence" value="ECO:0007669"/>
    <property type="project" value="UniProtKB-KW"/>
</dbReference>
<organism evidence="7 8">
    <name type="scientific">Desulfurella multipotens</name>
    <dbReference type="NCBI Taxonomy" id="79269"/>
    <lineage>
        <taxon>Bacteria</taxon>
        <taxon>Pseudomonadati</taxon>
        <taxon>Campylobacterota</taxon>
        <taxon>Desulfurellia</taxon>
        <taxon>Desulfurellales</taxon>
        <taxon>Desulfurellaceae</taxon>
        <taxon>Desulfurella</taxon>
    </lineage>
</organism>
<dbReference type="FunFam" id="3.30.420.40:FF:000217">
    <property type="entry name" value="2-hydroxyisocaproyl-CoA dehydratase activator"/>
    <property type="match status" value="1"/>
</dbReference>
<dbReference type="AlphaFoldDB" id="A0A1G6LL26"/>
<name>A0A1G6LL26_9BACT</name>
<feature type="domain" description="ATPase BadF/BadG/BcrA/BcrD type" evidence="6">
    <location>
        <begin position="3"/>
        <end position="252"/>
    </location>
</feature>
<evidence type="ECO:0000313" key="8">
    <source>
        <dbReference type="Proteomes" id="UP000199411"/>
    </source>
</evidence>
<dbReference type="PANTHER" id="PTHR32329:SF2">
    <property type="entry name" value="BIFUNCTIONAL PROTEIN [INCLUDES 2-HYDROXYACYL-COA DEHYDRATASE (N-TER) AND ITS ACTIVATOR DOMAIN (C_TERM)"/>
    <property type="match status" value="1"/>
</dbReference>
<dbReference type="Pfam" id="PF01869">
    <property type="entry name" value="BcrAD_BadFG"/>
    <property type="match status" value="1"/>
</dbReference>
<dbReference type="InterPro" id="IPR008275">
    <property type="entry name" value="CoA_E_activase_dom"/>
</dbReference>
<evidence type="ECO:0000259" key="6">
    <source>
        <dbReference type="Pfam" id="PF01869"/>
    </source>
</evidence>
<proteinExistence type="predicted"/>
<evidence type="ECO:0000256" key="5">
    <source>
        <dbReference type="ARBA" id="ARBA00023014"/>
    </source>
</evidence>
<evidence type="ECO:0000256" key="1">
    <source>
        <dbReference type="ARBA" id="ARBA00001966"/>
    </source>
</evidence>
<keyword evidence="5" id="KW-0411">Iron-sulfur</keyword>
<dbReference type="Proteomes" id="UP000199411">
    <property type="component" value="Unassembled WGS sequence"/>
</dbReference>
<dbReference type="SUPFAM" id="SSF53067">
    <property type="entry name" value="Actin-like ATPase domain"/>
    <property type="match status" value="1"/>
</dbReference>
<keyword evidence="4" id="KW-0408">Iron</keyword>
<evidence type="ECO:0000313" key="7">
    <source>
        <dbReference type="EMBL" id="SDC43814.1"/>
    </source>
</evidence>
<evidence type="ECO:0000256" key="3">
    <source>
        <dbReference type="ARBA" id="ARBA00022723"/>
    </source>
</evidence>
<keyword evidence="8" id="KW-1185">Reference proteome</keyword>
<gene>
    <name evidence="7" type="ORF">SAMN05660835_00840</name>
</gene>